<dbReference type="Gene3D" id="1.20.58.870">
    <property type="match status" value="1"/>
</dbReference>
<dbReference type="InParanoid" id="A7TAU8"/>
<dbReference type="AlphaFoldDB" id="A7TAU8"/>
<protein>
    <recommendedName>
        <fullName evidence="7">Mcm6 C-terminal winged-helix domain-containing protein</fullName>
    </recommendedName>
</protein>
<gene>
    <name evidence="8" type="ORF">NEMVEDRAFT_v1g224649</name>
</gene>
<evidence type="ECO:0000256" key="6">
    <source>
        <dbReference type="SAM" id="MobiDB-lite"/>
    </source>
</evidence>
<evidence type="ECO:0000256" key="1">
    <source>
        <dbReference type="ARBA" id="ARBA00004123"/>
    </source>
</evidence>
<dbReference type="STRING" id="45351.A7TAU8"/>
<keyword evidence="3" id="KW-0235">DNA replication</keyword>
<evidence type="ECO:0000259" key="7">
    <source>
        <dbReference type="Pfam" id="PF18263"/>
    </source>
</evidence>
<feature type="domain" description="Mcm6 C-terminal winged-helix" evidence="7">
    <location>
        <begin position="20"/>
        <end position="104"/>
    </location>
</feature>
<evidence type="ECO:0000256" key="2">
    <source>
        <dbReference type="ARBA" id="ARBA00008010"/>
    </source>
</evidence>
<dbReference type="eggNOG" id="KOG0480">
    <property type="taxonomic scope" value="Eukaryota"/>
</dbReference>
<dbReference type="GO" id="GO:0006260">
    <property type="term" value="P:DNA replication"/>
    <property type="evidence" value="ECO:0007669"/>
    <property type="project" value="UniProtKB-KW"/>
</dbReference>
<keyword evidence="4" id="KW-0378">Hydrolase</keyword>
<evidence type="ECO:0000313" key="9">
    <source>
        <dbReference type="Proteomes" id="UP000001593"/>
    </source>
</evidence>
<dbReference type="InterPro" id="IPR041024">
    <property type="entry name" value="Mcm6_C"/>
</dbReference>
<keyword evidence="4" id="KW-0067">ATP-binding</keyword>
<feature type="region of interest" description="Disordered" evidence="6">
    <location>
        <begin position="80"/>
        <end position="107"/>
    </location>
</feature>
<name>A7TAU8_NEMVE</name>
<dbReference type="OMA" id="HMREFEE"/>
<keyword evidence="5" id="KW-0539">Nucleus</keyword>
<proteinExistence type="inferred from homology"/>
<keyword evidence="9" id="KW-1185">Reference proteome</keyword>
<evidence type="ECO:0000256" key="5">
    <source>
        <dbReference type="ARBA" id="ARBA00023242"/>
    </source>
</evidence>
<dbReference type="GO" id="GO:0005634">
    <property type="term" value="C:nucleus"/>
    <property type="evidence" value="ECO:0007669"/>
    <property type="project" value="UniProtKB-SubCell"/>
</dbReference>
<reference evidence="8 9" key="1">
    <citation type="journal article" date="2007" name="Science">
        <title>Sea anemone genome reveals ancestral eumetazoan gene repertoire and genomic organization.</title>
        <authorList>
            <person name="Putnam N.H."/>
            <person name="Srivastava M."/>
            <person name="Hellsten U."/>
            <person name="Dirks B."/>
            <person name="Chapman J."/>
            <person name="Salamov A."/>
            <person name="Terry A."/>
            <person name="Shapiro H."/>
            <person name="Lindquist E."/>
            <person name="Kapitonov V.V."/>
            <person name="Jurka J."/>
            <person name="Genikhovich G."/>
            <person name="Grigoriev I.V."/>
            <person name="Lucas S.M."/>
            <person name="Steele R.E."/>
            <person name="Finnerty J.R."/>
            <person name="Technau U."/>
            <person name="Martindale M.Q."/>
            <person name="Rokhsar D.S."/>
        </authorList>
    </citation>
    <scope>NUCLEOTIDE SEQUENCE [LARGE SCALE GENOMIC DNA]</scope>
    <source>
        <strain evidence="9">CH2 X CH6</strain>
    </source>
</reference>
<comment type="subcellular location">
    <subcellularLocation>
        <location evidence="1">Nucleus</location>
    </subcellularLocation>
</comment>
<dbReference type="Pfam" id="PF18263">
    <property type="entry name" value="WHD_MCM6"/>
    <property type="match status" value="1"/>
</dbReference>
<evidence type="ECO:0000313" key="8">
    <source>
        <dbReference type="EMBL" id="EDO26869.1"/>
    </source>
</evidence>
<comment type="similarity">
    <text evidence="2">Belongs to the MCM family.</text>
</comment>
<organism evidence="8 9">
    <name type="scientific">Nematostella vectensis</name>
    <name type="common">Starlet sea anemone</name>
    <dbReference type="NCBI Taxonomy" id="45351"/>
    <lineage>
        <taxon>Eukaryota</taxon>
        <taxon>Metazoa</taxon>
        <taxon>Cnidaria</taxon>
        <taxon>Anthozoa</taxon>
        <taxon>Hexacorallia</taxon>
        <taxon>Actiniaria</taxon>
        <taxon>Edwardsiidae</taxon>
        <taxon>Nematostella</taxon>
    </lineage>
</organism>
<keyword evidence="4" id="KW-0347">Helicase</keyword>
<evidence type="ECO:0000256" key="3">
    <source>
        <dbReference type="ARBA" id="ARBA00022705"/>
    </source>
</evidence>
<dbReference type="GO" id="GO:0004386">
    <property type="term" value="F:helicase activity"/>
    <property type="evidence" value="ECO:0007669"/>
    <property type="project" value="UniProtKB-KW"/>
</dbReference>
<dbReference type="Proteomes" id="UP000001593">
    <property type="component" value="Unassembled WGS sequence"/>
</dbReference>
<accession>A7TAU8</accession>
<evidence type="ECO:0000256" key="4">
    <source>
        <dbReference type="ARBA" id="ARBA00022806"/>
    </source>
</evidence>
<sequence length="107" mass="12472">MGFAKVLEVKQVKGKPQERGTRLKVSGLRRSRVVNWYLGEIQSEIETEEELAEKKMLVDKVLDRLIHNDGVILELKSWKESDKEKEGEKDEEEEDPLLVVHPNYLLE</sequence>
<dbReference type="PhylomeDB" id="A7TAU8"/>
<dbReference type="EMBL" id="DS474463">
    <property type="protein sequence ID" value="EDO26869.1"/>
    <property type="molecule type" value="Genomic_DNA"/>
</dbReference>
<dbReference type="HOGENOM" id="CLU_2213044_0_0_1"/>
<keyword evidence="4" id="KW-0547">Nucleotide-binding</keyword>